<gene>
    <name evidence="1" type="ORF">GCM10023205_18640</name>
</gene>
<proteinExistence type="predicted"/>
<keyword evidence="2" id="KW-1185">Reference proteome</keyword>
<evidence type="ECO:0000313" key="1">
    <source>
        <dbReference type="EMBL" id="GAA4956658.1"/>
    </source>
</evidence>
<dbReference type="Proteomes" id="UP001500466">
    <property type="component" value="Unassembled WGS sequence"/>
</dbReference>
<protein>
    <submittedName>
        <fullName evidence="1">Uncharacterized protein</fullName>
    </submittedName>
</protein>
<reference evidence="2" key="1">
    <citation type="journal article" date="2019" name="Int. J. Syst. Evol. Microbiol.">
        <title>The Global Catalogue of Microorganisms (GCM) 10K type strain sequencing project: providing services to taxonomists for standard genome sequencing and annotation.</title>
        <authorList>
            <consortium name="The Broad Institute Genomics Platform"/>
            <consortium name="The Broad Institute Genome Sequencing Center for Infectious Disease"/>
            <person name="Wu L."/>
            <person name="Ma J."/>
        </authorList>
    </citation>
    <scope>NUCLEOTIDE SEQUENCE [LARGE SCALE GENOMIC DNA]</scope>
    <source>
        <strain evidence="2">JCM 17986</strain>
    </source>
</reference>
<dbReference type="RefSeq" id="WP_345674862.1">
    <property type="nucleotide sequence ID" value="NZ_BAABHS010000005.1"/>
</dbReference>
<sequence>MPDEGSPRSPLRYGEEITLGDVDAIVSFVSERIAQSARAPRGSDERQMARSIQFALKQLAGSLRHALPLVAAATPAEADDYTPLRTQIRSNWNTLRWLSAPWQIHDAYDHARWQDVKYWDVRHAAETESLLRAAIDRRDLGHRP</sequence>
<organism evidence="1 2">
    <name type="scientific">Yinghuangia aomiensis</name>
    <dbReference type="NCBI Taxonomy" id="676205"/>
    <lineage>
        <taxon>Bacteria</taxon>
        <taxon>Bacillati</taxon>
        <taxon>Actinomycetota</taxon>
        <taxon>Actinomycetes</taxon>
        <taxon>Kitasatosporales</taxon>
        <taxon>Streptomycetaceae</taxon>
        <taxon>Yinghuangia</taxon>
    </lineage>
</organism>
<dbReference type="EMBL" id="BAABHS010000005">
    <property type="protein sequence ID" value="GAA4956658.1"/>
    <property type="molecule type" value="Genomic_DNA"/>
</dbReference>
<name>A0ABP9GXZ4_9ACTN</name>
<comment type="caution">
    <text evidence="1">The sequence shown here is derived from an EMBL/GenBank/DDBJ whole genome shotgun (WGS) entry which is preliminary data.</text>
</comment>
<evidence type="ECO:0000313" key="2">
    <source>
        <dbReference type="Proteomes" id="UP001500466"/>
    </source>
</evidence>
<accession>A0ABP9GXZ4</accession>